<reference evidence="2 3" key="1">
    <citation type="journal article" date="2021" name="Nat. Commun.">
        <title>Genetic determinants of endophytism in the Arabidopsis root mycobiome.</title>
        <authorList>
            <person name="Mesny F."/>
            <person name="Miyauchi S."/>
            <person name="Thiergart T."/>
            <person name="Pickel B."/>
            <person name="Atanasova L."/>
            <person name="Karlsson M."/>
            <person name="Huettel B."/>
            <person name="Barry K.W."/>
            <person name="Haridas S."/>
            <person name="Chen C."/>
            <person name="Bauer D."/>
            <person name="Andreopoulos W."/>
            <person name="Pangilinan J."/>
            <person name="LaButti K."/>
            <person name="Riley R."/>
            <person name="Lipzen A."/>
            <person name="Clum A."/>
            <person name="Drula E."/>
            <person name="Henrissat B."/>
            <person name="Kohler A."/>
            <person name="Grigoriev I.V."/>
            <person name="Martin F.M."/>
            <person name="Hacquard S."/>
        </authorList>
    </citation>
    <scope>NUCLEOTIDE SEQUENCE [LARGE SCALE GENOMIC DNA]</scope>
    <source>
        <strain evidence="2 3">MPI-SDFR-AT-0080</strain>
    </source>
</reference>
<comment type="caution">
    <text evidence="2">The sequence shown here is derived from an EMBL/GenBank/DDBJ whole genome shotgun (WGS) entry which is preliminary data.</text>
</comment>
<gene>
    <name evidence="2" type="ORF">B0J12DRAFT_391648</name>
</gene>
<evidence type="ECO:0000259" key="1">
    <source>
        <dbReference type="Pfam" id="PF24494"/>
    </source>
</evidence>
<proteinExistence type="predicted"/>
<accession>A0ABQ8FSK3</accession>
<evidence type="ECO:0000313" key="2">
    <source>
        <dbReference type="EMBL" id="KAH7021756.1"/>
    </source>
</evidence>
<evidence type="ECO:0000313" key="3">
    <source>
        <dbReference type="Proteomes" id="UP000774617"/>
    </source>
</evidence>
<dbReference type="EMBL" id="JAGTJR010000064">
    <property type="protein sequence ID" value="KAH7021756.1"/>
    <property type="molecule type" value="Genomic_DNA"/>
</dbReference>
<feature type="domain" description="DUF7587" evidence="1">
    <location>
        <begin position="39"/>
        <end position="159"/>
    </location>
</feature>
<dbReference type="Proteomes" id="UP000774617">
    <property type="component" value="Unassembled WGS sequence"/>
</dbReference>
<organism evidence="2 3">
    <name type="scientific">Macrophomina phaseolina</name>
    <dbReference type="NCBI Taxonomy" id="35725"/>
    <lineage>
        <taxon>Eukaryota</taxon>
        <taxon>Fungi</taxon>
        <taxon>Dikarya</taxon>
        <taxon>Ascomycota</taxon>
        <taxon>Pezizomycotina</taxon>
        <taxon>Dothideomycetes</taxon>
        <taxon>Dothideomycetes incertae sedis</taxon>
        <taxon>Botryosphaeriales</taxon>
        <taxon>Botryosphaeriaceae</taxon>
        <taxon>Macrophomina</taxon>
    </lineage>
</organism>
<dbReference type="Pfam" id="PF24494">
    <property type="entry name" value="DUF7587"/>
    <property type="match status" value="1"/>
</dbReference>
<name>A0ABQ8FSK3_9PEZI</name>
<sequence length="313" mass="36367">MASADLAVDLSALSLSTPSCVRFRPTGDRAWLQERLDDIPRYLFRVFTPESGGETNRSWTKSRDARFDGEMSIVDILARQDDYQVANMLNRHLRWWPCSEDNFVSWTSSLLFALQYTFFLHISDRDRSTFDDIKICIIDTTNFAEGVFLRDMDLIQAYRSLGPGLKNLWDLRSRKHDDLARSFYFGEYLSQGALKIEGKCEIVSTQEIIDHGLFHLQPEFEKAAMWEPIPNTRPPWANEVIRLREVFYQRTTERQSIDQEELQAAIRIASLFEPRWRLPVAANFIALLPRRDGDSAIQQAFREPHFTGSLSYP</sequence>
<dbReference type="InterPro" id="IPR056009">
    <property type="entry name" value="DUF7587"/>
</dbReference>
<protein>
    <recommendedName>
        <fullName evidence="1">DUF7587 domain-containing protein</fullName>
    </recommendedName>
</protein>
<keyword evidence="3" id="KW-1185">Reference proteome</keyword>